<feature type="compositionally biased region" description="Basic and acidic residues" evidence="1">
    <location>
        <begin position="1"/>
        <end position="11"/>
    </location>
</feature>
<sequence>MEHLLSIREREGCEDENEDEGVRVKNAEEAAQMNGTKEKMRRVSWSIELKEGGNEPEGGEVFDIFLEDGEEVEEQMRRRRP</sequence>
<accession>A0A4Z2H6V0</accession>
<dbReference type="EMBL" id="SRLO01000312">
    <property type="protein sequence ID" value="TNN61647.1"/>
    <property type="molecule type" value="Genomic_DNA"/>
</dbReference>
<organism evidence="2 3">
    <name type="scientific">Liparis tanakae</name>
    <name type="common">Tanaka's snailfish</name>
    <dbReference type="NCBI Taxonomy" id="230148"/>
    <lineage>
        <taxon>Eukaryota</taxon>
        <taxon>Metazoa</taxon>
        <taxon>Chordata</taxon>
        <taxon>Craniata</taxon>
        <taxon>Vertebrata</taxon>
        <taxon>Euteleostomi</taxon>
        <taxon>Actinopterygii</taxon>
        <taxon>Neopterygii</taxon>
        <taxon>Teleostei</taxon>
        <taxon>Neoteleostei</taxon>
        <taxon>Acanthomorphata</taxon>
        <taxon>Eupercaria</taxon>
        <taxon>Perciformes</taxon>
        <taxon>Cottioidei</taxon>
        <taxon>Cottales</taxon>
        <taxon>Liparidae</taxon>
        <taxon>Liparis</taxon>
    </lineage>
</organism>
<proteinExistence type="predicted"/>
<evidence type="ECO:0000256" key="1">
    <source>
        <dbReference type="SAM" id="MobiDB-lite"/>
    </source>
</evidence>
<protein>
    <submittedName>
        <fullName evidence="2">Uncharacterized protein</fullName>
    </submittedName>
</protein>
<dbReference type="Proteomes" id="UP000314294">
    <property type="component" value="Unassembled WGS sequence"/>
</dbReference>
<dbReference type="AlphaFoldDB" id="A0A4Z2H6V0"/>
<name>A0A4Z2H6V0_9TELE</name>
<feature type="region of interest" description="Disordered" evidence="1">
    <location>
        <begin position="1"/>
        <end position="21"/>
    </location>
</feature>
<comment type="caution">
    <text evidence="2">The sequence shown here is derived from an EMBL/GenBank/DDBJ whole genome shotgun (WGS) entry which is preliminary data.</text>
</comment>
<evidence type="ECO:0000313" key="3">
    <source>
        <dbReference type="Proteomes" id="UP000314294"/>
    </source>
</evidence>
<keyword evidence="3" id="KW-1185">Reference proteome</keyword>
<reference evidence="2 3" key="1">
    <citation type="submission" date="2019-03" db="EMBL/GenBank/DDBJ databases">
        <title>First draft genome of Liparis tanakae, snailfish: a comprehensive survey of snailfish specific genes.</title>
        <authorList>
            <person name="Kim W."/>
            <person name="Song I."/>
            <person name="Jeong J.-H."/>
            <person name="Kim D."/>
            <person name="Kim S."/>
            <person name="Ryu S."/>
            <person name="Song J.Y."/>
            <person name="Lee S.K."/>
        </authorList>
    </citation>
    <scope>NUCLEOTIDE SEQUENCE [LARGE SCALE GENOMIC DNA]</scope>
    <source>
        <tissue evidence="2">Muscle</tissue>
    </source>
</reference>
<evidence type="ECO:0000313" key="2">
    <source>
        <dbReference type="EMBL" id="TNN61647.1"/>
    </source>
</evidence>
<gene>
    <name evidence="2" type="ORF">EYF80_028152</name>
</gene>